<reference evidence="2" key="1">
    <citation type="submission" date="2021-11" db="EMBL/GenBank/DDBJ databases">
        <title>Clostridia strains as spoilage organisms.</title>
        <authorList>
            <person name="Wambui J."/>
            <person name="Stevens M.J.A."/>
            <person name="Stephan R."/>
        </authorList>
    </citation>
    <scope>NUCLEOTIDE SEQUENCE</scope>
    <source>
        <strain evidence="2">CF009</strain>
    </source>
</reference>
<evidence type="ECO:0000313" key="2">
    <source>
        <dbReference type="EMBL" id="WAG61216.1"/>
    </source>
</evidence>
<dbReference type="EMBL" id="CP086239">
    <property type="protein sequence ID" value="WAG61216.1"/>
    <property type="molecule type" value="Genomic_DNA"/>
</dbReference>
<dbReference type="PANTHER" id="PTHR41773">
    <property type="entry name" value="GTP PYROPHOSPHATASE-RELATED"/>
    <property type="match status" value="1"/>
</dbReference>
<feature type="domain" description="RelA/SpoT" evidence="1">
    <location>
        <begin position="56"/>
        <end position="189"/>
    </location>
</feature>
<proteinExistence type="predicted"/>
<dbReference type="GO" id="GO:0015969">
    <property type="term" value="P:guanosine tetraphosphate metabolic process"/>
    <property type="evidence" value="ECO:0007669"/>
    <property type="project" value="InterPro"/>
</dbReference>
<sequence>MDKLSIGIFDFELHRKNAIAEFTKIRQSHVAFSDTIQTILKKCLEDKNIKYHSIESRAKSIESFAEKACKATKDNPNVPKYVNPIKEITDLTAVRIITFFPITISEVNQVLADEFIILERSDKSEILEKNEKLGYKSVHYLIKLTISRGNLSEYKEFNGMIAEVQVRTILQHAWAEIEHDIEYKSVTVIPADIKRRFMALSGLLEIADREFESIQNDNETLKKVSRVSVNSGKFQGIEITKDSLGVYLDKKLGGNKIKKDDDLNYEVEASLLIEMGFKYLEQVNNCIKNYDCDKIHKLLSWDYKSQIDVLDDLIIAGMGEIFIKRHPYSKMAPKDSDYWIERWNEVLTKLRDAGIIIGDYLPENNLYSSGYNA</sequence>
<dbReference type="RefSeq" id="WP_216122378.1">
    <property type="nucleotide sequence ID" value="NZ_CP086239.1"/>
</dbReference>
<dbReference type="CDD" id="cd05399">
    <property type="entry name" value="NT_Rel-Spo_like"/>
    <property type="match status" value="1"/>
</dbReference>
<name>A0AA47EJA8_9CLOT</name>
<dbReference type="PANTHER" id="PTHR41773:SF1">
    <property type="entry name" value="RELA_SPOT DOMAIN-CONTAINING PROTEIN"/>
    <property type="match status" value="1"/>
</dbReference>
<dbReference type="InterPro" id="IPR007685">
    <property type="entry name" value="RelA_SpoT"/>
</dbReference>
<evidence type="ECO:0000259" key="1">
    <source>
        <dbReference type="SMART" id="SM00954"/>
    </source>
</evidence>
<dbReference type="AlphaFoldDB" id="A0AA47EJA8"/>
<dbReference type="Proteomes" id="UP001164733">
    <property type="component" value="Chromosome"/>
</dbReference>
<accession>A0AA47EJA8</accession>
<protein>
    <recommendedName>
        <fullName evidence="1">RelA/SpoT domain-containing protein</fullName>
    </recommendedName>
</protein>
<evidence type="ECO:0000313" key="3">
    <source>
        <dbReference type="Proteomes" id="UP001164733"/>
    </source>
</evidence>
<organism evidence="2 3">
    <name type="scientific">Clostridium estertheticum</name>
    <dbReference type="NCBI Taxonomy" id="238834"/>
    <lineage>
        <taxon>Bacteria</taxon>
        <taxon>Bacillati</taxon>
        <taxon>Bacillota</taxon>
        <taxon>Clostridia</taxon>
        <taxon>Eubacteriales</taxon>
        <taxon>Clostridiaceae</taxon>
        <taxon>Clostridium</taxon>
    </lineage>
</organism>
<gene>
    <name evidence="2" type="ORF">LL038_02905</name>
</gene>
<dbReference type="Pfam" id="PF04607">
    <property type="entry name" value="RelA_SpoT"/>
    <property type="match status" value="1"/>
</dbReference>
<dbReference type="SMART" id="SM00954">
    <property type="entry name" value="RelA_SpoT"/>
    <property type="match status" value="1"/>
</dbReference>